<dbReference type="PhylomeDB" id="A0A0G4F6U7"/>
<feature type="chain" id="PRO_5005188675" evidence="1">
    <location>
        <begin position="24"/>
        <end position="349"/>
    </location>
</feature>
<evidence type="ECO:0000313" key="3">
    <source>
        <dbReference type="Proteomes" id="UP000041254"/>
    </source>
</evidence>
<accession>A0A0G4F6U7</accession>
<name>A0A0G4F6U7_VITBC</name>
<gene>
    <name evidence="2" type="ORF">Vbra_4156</name>
</gene>
<keyword evidence="1" id="KW-0732">Signal</keyword>
<dbReference type="Proteomes" id="UP000041254">
    <property type="component" value="Unassembled WGS sequence"/>
</dbReference>
<organism evidence="2 3">
    <name type="scientific">Vitrella brassicaformis (strain CCMP3155)</name>
    <dbReference type="NCBI Taxonomy" id="1169540"/>
    <lineage>
        <taxon>Eukaryota</taxon>
        <taxon>Sar</taxon>
        <taxon>Alveolata</taxon>
        <taxon>Colpodellida</taxon>
        <taxon>Vitrellaceae</taxon>
        <taxon>Vitrella</taxon>
    </lineage>
</organism>
<evidence type="ECO:0000256" key="1">
    <source>
        <dbReference type="SAM" id="SignalP"/>
    </source>
</evidence>
<evidence type="ECO:0000313" key="2">
    <source>
        <dbReference type="EMBL" id="CEM07743.1"/>
    </source>
</evidence>
<proteinExistence type="predicted"/>
<keyword evidence="3" id="KW-1185">Reference proteome</keyword>
<dbReference type="EMBL" id="CDMY01000377">
    <property type="protein sequence ID" value="CEM07743.1"/>
    <property type="molecule type" value="Genomic_DNA"/>
</dbReference>
<dbReference type="VEuPathDB" id="CryptoDB:Vbra_4156"/>
<dbReference type="InParanoid" id="A0A0G4F6U7"/>
<feature type="signal peptide" evidence="1">
    <location>
        <begin position="1"/>
        <end position="23"/>
    </location>
</feature>
<sequence length="349" mass="39465">MLNPWRWLKALLTTLATCHRSTSPPQQHDDPISASDVPEEAAVIIAEYVRSYSQLEALIDAHPTQFTTAVLLPILTRLLPAVVEDIFGAFVQVAIPKLSQDAAVIVAITRRLMMLEDGRDLARWRPHLELLYHLRGKRPVVLGDGHFEVFGSQTGRGFIGETEAVRQWKILSRGVTVHDRGQQRQLMDGDWILHTASGYRLPALLTSASPLFPRDTVDPANPPTQLDGWTYRNYASLVAFSVFNWLRDGRYITFSRDWSSWCPASAASLRVCQLRAAPPSDAAQWGNGVAVFDQKYNCRWHLRLVCWAVRRSVRGTRRSFDWRIGELTVLRLSMCTRRSLPPTIGRAMP</sequence>
<protein>
    <submittedName>
        <fullName evidence="2">Uncharacterized protein</fullName>
    </submittedName>
</protein>
<dbReference type="AlphaFoldDB" id="A0A0G4F6U7"/>
<reference evidence="2 3" key="1">
    <citation type="submission" date="2014-11" db="EMBL/GenBank/DDBJ databases">
        <authorList>
            <person name="Zhu J."/>
            <person name="Qi W."/>
            <person name="Song R."/>
        </authorList>
    </citation>
    <scope>NUCLEOTIDE SEQUENCE [LARGE SCALE GENOMIC DNA]</scope>
</reference>